<proteinExistence type="predicted"/>
<dbReference type="InterPro" id="IPR000259">
    <property type="entry name" value="Adhesion_dom_fimbrial"/>
</dbReference>
<dbReference type="Gene3D" id="2.60.40.1090">
    <property type="entry name" value="Fimbrial-type adhesion domain"/>
    <property type="match status" value="1"/>
</dbReference>
<keyword evidence="1" id="KW-1133">Transmembrane helix</keyword>
<feature type="transmembrane region" description="Helical" evidence="1">
    <location>
        <begin position="12"/>
        <end position="31"/>
    </location>
</feature>
<keyword evidence="1" id="KW-0812">Transmembrane</keyword>
<organism evidence="3">
    <name type="scientific">Morganella morganii</name>
    <name type="common">Proteus morganii</name>
    <dbReference type="NCBI Taxonomy" id="582"/>
    <lineage>
        <taxon>Bacteria</taxon>
        <taxon>Pseudomonadati</taxon>
        <taxon>Pseudomonadota</taxon>
        <taxon>Gammaproteobacteria</taxon>
        <taxon>Enterobacterales</taxon>
        <taxon>Morganellaceae</taxon>
        <taxon>Morganella</taxon>
    </lineage>
</organism>
<evidence type="ECO:0000256" key="1">
    <source>
        <dbReference type="SAM" id="Phobius"/>
    </source>
</evidence>
<dbReference type="InterPro" id="IPR050263">
    <property type="entry name" value="Bact_Fimbrial_Adh_Pro"/>
</dbReference>
<dbReference type="AlphaFoldDB" id="A0AAI9HSE8"/>
<keyword evidence="1" id="KW-0472">Membrane</keyword>
<dbReference type="PANTHER" id="PTHR33420">
    <property type="entry name" value="FIMBRIAL SUBUNIT ELFA-RELATED"/>
    <property type="match status" value="1"/>
</dbReference>
<sequence length="196" mass="21651">MYLINIFKKYGMSLFPGVMYLFILLGIFTYAKAEVICDNCNMNVEFKGIYKEDTCAILINGASENETVVLPTISYKTLSGPGKEAGSTLFTVALKDCPTEVEVNLFFKSFAGNLNPVTENLTNRTDAGFAQNVELKLRDASSNHIAIDNPASGQRYDIQNINSSVFKNYYVSYYAGINPVTPGNVEAKSVLEVVYK</sequence>
<dbReference type="GO" id="GO:0009289">
    <property type="term" value="C:pilus"/>
    <property type="evidence" value="ECO:0007669"/>
    <property type="project" value="InterPro"/>
</dbReference>
<dbReference type="EMBL" id="ABKJEP030000033">
    <property type="protein sequence ID" value="EMO9457086.1"/>
    <property type="molecule type" value="Genomic_DNA"/>
</dbReference>
<gene>
    <name evidence="3" type="ORF">PN925_002469</name>
</gene>
<dbReference type="Pfam" id="PF00419">
    <property type="entry name" value="Fimbrial"/>
    <property type="match status" value="1"/>
</dbReference>
<protein>
    <submittedName>
        <fullName evidence="3">Type 1 fimbrial protein</fullName>
    </submittedName>
</protein>
<dbReference type="InterPro" id="IPR036937">
    <property type="entry name" value="Adhesion_dom_fimbrial_sf"/>
</dbReference>
<dbReference type="InterPro" id="IPR008966">
    <property type="entry name" value="Adhesion_dom_sf"/>
</dbReference>
<feature type="domain" description="Fimbrial-type adhesion" evidence="2">
    <location>
        <begin position="46"/>
        <end position="195"/>
    </location>
</feature>
<reference evidence="3" key="1">
    <citation type="submission" date="2024-02" db="EMBL/GenBank/DDBJ databases">
        <authorList>
            <consortium name="Clinical and Environmental Microbiology Branch: Whole genome sequencing antimicrobial resistance pathogens in the healthcare setting"/>
        </authorList>
    </citation>
    <scope>NUCLEOTIDE SEQUENCE</scope>
    <source>
        <strain evidence="3">2023KU-00017</strain>
    </source>
</reference>
<name>A0AAI9HSE8_MORMO</name>
<evidence type="ECO:0000313" key="3">
    <source>
        <dbReference type="EMBL" id="EMO9457086.1"/>
    </source>
</evidence>
<comment type="caution">
    <text evidence="3">The sequence shown here is derived from an EMBL/GenBank/DDBJ whole genome shotgun (WGS) entry which is preliminary data.</text>
</comment>
<evidence type="ECO:0000259" key="2">
    <source>
        <dbReference type="Pfam" id="PF00419"/>
    </source>
</evidence>
<dbReference type="PANTHER" id="PTHR33420:SF10">
    <property type="entry name" value="FIMBRIAE MAJOR SUBUNIT"/>
    <property type="match status" value="1"/>
</dbReference>
<accession>A0AAI9HSE8</accession>
<dbReference type="SUPFAM" id="SSF49401">
    <property type="entry name" value="Bacterial adhesins"/>
    <property type="match status" value="1"/>
</dbReference>
<dbReference type="GO" id="GO:0043709">
    <property type="term" value="P:cell adhesion involved in single-species biofilm formation"/>
    <property type="evidence" value="ECO:0007669"/>
    <property type="project" value="TreeGrafter"/>
</dbReference>